<accession>A0A7R9AHL3</accession>
<keyword evidence="2 8" id="KW-0808">Transferase</keyword>
<evidence type="ECO:0000256" key="6">
    <source>
        <dbReference type="ARBA" id="ARBA00036164"/>
    </source>
</evidence>
<dbReference type="InterPro" id="IPR038286">
    <property type="entry name" value="IPK_sf"/>
</dbReference>
<name>A0A7R9AHL3_9CRUS</name>
<dbReference type="GO" id="GO:0005524">
    <property type="term" value="F:ATP binding"/>
    <property type="evidence" value="ECO:0007669"/>
    <property type="project" value="UniProtKB-KW"/>
</dbReference>
<feature type="non-terminal residue" evidence="9">
    <location>
        <position position="1"/>
    </location>
</feature>
<dbReference type="OrthoDB" id="5958943at2759"/>
<comment type="catalytic activity">
    <reaction evidence="6">
        <text>1D-myo-inositol 1,4,5-trisphosphate + 2 ATP = 1D-myo-inositol 1,3,4,5,6-pentakisphosphate + 2 ADP + 2 H(+)</text>
        <dbReference type="Rhea" id="RHEA:32359"/>
        <dbReference type="ChEBI" id="CHEBI:15378"/>
        <dbReference type="ChEBI" id="CHEBI:30616"/>
        <dbReference type="ChEBI" id="CHEBI:57733"/>
        <dbReference type="ChEBI" id="CHEBI:203600"/>
        <dbReference type="ChEBI" id="CHEBI:456216"/>
        <dbReference type="EC" id="2.7.1.151"/>
    </reaction>
</comment>
<evidence type="ECO:0000256" key="5">
    <source>
        <dbReference type="ARBA" id="ARBA00022840"/>
    </source>
</evidence>
<dbReference type="EMBL" id="CAJPEV010007027">
    <property type="protein sequence ID" value="CAG0904528.1"/>
    <property type="molecule type" value="Genomic_DNA"/>
</dbReference>
<dbReference type="GO" id="GO:0008440">
    <property type="term" value="F:inositol-1,4,5-trisphosphate 3-kinase activity"/>
    <property type="evidence" value="ECO:0007669"/>
    <property type="project" value="TreeGrafter"/>
</dbReference>
<dbReference type="AlphaFoldDB" id="A0A7R9AHL3"/>
<proteinExistence type="inferred from homology"/>
<dbReference type="PANTHER" id="PTHR12400:SF51">
    <property type="entry name" value="INOSITOL POLYPHOSPHATE MULTIKINASE"/>
    <property type="match status" value="1"/>
</dbReference>
<evidence type="ECO:0000256" key="3">
    <source>
        <dbReference type="ARBA" id="ARBA00022741"/>
    </source>
</evidence>
<dbReference type="GO" id="GO:0032958">
    <property type="term" value="P:inositol phosphate biosynthetic process"/>
    <property type="evidence" value="ECO:0007669"/>
    <property type="project" value="InterPro"/>
</dbReference>
<comment type="catalytic activity">
    <reaction evidence="7">
        <text>1D-myo-inositol 1,3,4,6-tetrakisphosphate + ATP = 1D-myo-inositol 1,3,4,5,6-pentakisphosphate + ADP + H(+)</text>
        <dbReference type="Rhea" id="RHEA:12717"/>
        <dbReference type="ChEBI" id="CHEBI:15378"/>
        <dbReference type="ChEBI" id="CHEBI:30616"/>
        <dbReference type="ChEBI" id="CHEBI:57660"/>
        <dbReference type="ChEBI" id="CHEBI:57733"/>
        <dbReference type="ChEBI" id="CHEBI:456216"/>
        <dbReference type="EC" id="2.7.1.140"/>
    </reaction>
</comment>
<keyword evidence="4 8" id="KW-0418">Kinase</keyword>
<organism evidence="9">
    <name type="scientific">Darwinula stevensoni</name>
    <dbReference type="NCBI Taxonomy" id="69355"/>
    <lineage>
        <taxon>Eukaryota</taxon>
        <taxon>Metazoa</taxon>
        <taxon>Ecdysozoa</taxon>
        <taxon>Arthropoda</taxon>
        <taxon>Crustacea</taxon>
        <taxon>Oligostraca</taxon>
        <taxon>Ostracoda</taxon>
        <taxon>Podocopa</taxon>
        <taxon>Podocopida</taxon>
        <taxon>Darwinulocopina</taxon>
        <taxon>Darwinuloidea</taxon>
        <taxon>Darwinulidae</taxon>
        <taxon>Darwinula</taxon>
    </lineage>
</organism>
<evidence type="ECO:0000256" key="7">
    <source>
        <dbReference type="ARBA" id="ARBA00036525"/>
    </source>
</evidence>
<dbReference type="PANTHER" id="PTHR12400">
    <property type="entry name" value="INOSITOL POLYPHOSPHATE KINASE"/>
    <property type="match status" value="1"/>
</dbReference>
<dbReference type="GO" id="GO:0005634">
    <property type="term" value="C:nucleus"/>
    <property type="evidence" value="ECO:0007669"/>
    <property type="project" value="TreeGrafter"/>
</dbReference>
<evidence type="ECO:0000256" key="8">
    <source>
        <dbReference type="RuleBase" id="RU363090"/>
    </source>
</evidence>
<evidence type="ECO:0000256" key="2">
    <source>
        <dbReference type="ARBA" id="ARBA00022679"/>
    </source>
</evidence>
<evidence type="ECO:0000313" key="10">
    <source>
        <dbReference type="Proteomes" id="UP000677054"/>
    </source>
</evidence>
<evidence type="ECO:0000256" key="4">
    <source>
        <dbReference type="ARBA" id="ARBA00022777"/>
    </source>
</evidence>
<dbReference type="Pfam" id="PF03770">
    <property type="entry name" value="IPK"/>
    <property type="match status" value="1"/>
</dbReference>
<dbReference type="InterPro" id="IPR005522">
    <property type="entry name" value="IPK"/>
</dbReference>
<keyword evidence="10" id="KW-1185">Reference proteome</keyword>
<dbReference type="EC" id="2.7.-.-" evidence="8"/>
<sequence length="104" mass="12239">MTQILKHGDGYLLKPLQASPKKEREENFYRRVFSQSDDPDFLTLRKFIPNFYGVHVEHVNGQEQRYLQLEDLTEGFHQPCIMDVKVGARTWGPDASQWKQSIEE</sequence>
<gene>
    <name evidence="9" type="ORF">DSTB1V02_LOCUS13648</name>
</gene>
<dbReference type="GO" id="GO:0005737">
    <property type="term" value="C:cytoplasm"/>
    <property type="evidence" value="ECO:0007669"/>
    <property type="project" value="TreeGrafter"/>
</dbReference>
<evidence type="ECO:0000256" key="1">
    <source>
        <dbReference type="ARBA" id="ARBA00007374"/>
    </source>
</evidence>
<comment type="similarity">
    <text evidence="1 8">Belongs to the inositol phosphokinase (IPK) family.</text>
</comment>
<dbReference type="SUPFAM" id="SSF56104">
    <property type="entry name" value="SAICAR synthase-like"/>
    <property type="match status" value="1"/>
</dbReference>
<keyword evidence="3" id="KW-0547">Nucleotide-binding</keyword>
<keyword evidence="5" id="KW-0067">ATP-binding</keyword>
<evidence type="ECO:0000313" key="9">
    <source>
        <dbReference type="EMBL" id="CAD7253902.1"/>
    </source>
</evidence>
<protein>
    <recommendedName>
        <fullName evidence="8">Kinase</fullName>
        <ecNumber evidence="8">2.7.-.-</ecNumber>
    </recommendedName>
</protein>
<dbReference type="Gene3D" id="3.30.470.160">
    <property type="entry name" value="Inositol polyphosphate kinase"/>
    <property type="match status" value="1"/>
</dbReference>
<dbReference type="Proteomes" id="UP000677054">
    <property type="component" value="Unassembled WGS sequence"/>
</dbReference>
<reference evidence="9" key="1">
    <citation type="submission" date="2020-11" db="EMBL/GenBank/DDBJ databases">
        <authorList>
            <person name="Tran Van P."/>
        </authorList>
    </citation>
    <scope>NUCLEOTIDE SEQUENCE</scope>
</reference>
<dbReference type="GO" id="GO:0051765">
    <property type="term" value="F:inositol tetrakisphosphate kinase activity"/>
    <property type="evidence" value="ECO:0007669"/>
    <property type="project" value="TreeGrafter"/>
</dbReference>
<dbReference type="EMBL" id="LR906544">
    <property type="protein sequence ID" value="CAD7253902.1"/>
    <property type="molecule type" value="Genomic_DNA"/>
</dbReference>